<dbReference type="EMBL" id="MLCO01000305">
    <property type="protein sequence ID" value="ONG47013.1"/>
    <property type="molecule type" value="Genomic_DNA"/>
</dbReference>
<comment type="caution">
    <text evidence="3">The sequence shown here is derived from an EMBL/GenBank/DDBJ whole genome shotgun (WGS) entry which is preliminary data.</text>
</comment>
<accession>A0A1V2GVN4</accession>
<evidence type="ECO:0000313" key="3">
    <source>
        <dbReference type="EMBL" id="ONG47013.1"/>
    </source>
</evidence>
<dbReference type="PROSITE" id="PS51257">
    <property type="entry name" value="PROKAR_LIPOPROTEIN"/>
    <property type="match status" value="1"/>
</dbReference>
<dbReference type="AlphaFoldDB" id="A0A1V2GVN4"/>
<feature type="region of interest" description="Disordered" evidence="1">
    <location>
        <begin position="158"/>
        <end position="198"/>
    </location>
</feature>
<evidence type="ECO:0000313" key="4">
    <source>
        <dbReference type="Proteomes" id="UP000188879"/>
    </source>
</evidence>
<dbReference type="RefSeq" id="WP_076959923.1">
    <property type="nucleotide sequence ID" value="NZ_MLCO01000305.1"/>
</dbReference>
<name>A0A1V2GVN4_9PROT</name>
<feature type="signal peptide" evidence="2">
    <location>
        <begin position="1"/>
        <end position="20"/>
    </location>
</feature>
<organism evidence="3 4">
    <name type="scientific">Teichococcus deserti</name>
    <dbReference type="NCBI Taxonomy" id="1817963"/>
    <lineage>
        <taxon>Bacteria</taxon>
        <taxon>Pseudomonadati</taxon>
        <taxon>Pseudomonadota</taxon>
        <taxon>Alphaproteobacteria</taxon>
        <taxon>Acetobacterales</taxon>
        <taxon>Roseomonadaceae</taxon>
        <taxon>Roseomonas</taxon>
    </lineage>
</organism>
<proteinExistence type="predicted"/>
<protein>
    <submittedName>
        <fullName evidence="3">Uncharacterized protein</fullName>
    </submittedName>
</protein>
<gene>
    <name evidence="3" type="ORF">BKE38_24600</name>
</gene>
<keyword evidence="2" id="KW-0732">Signal</keyword>
<sequence>MIAIRSTALMAVIALPALLAACAKPATGPAAVSSRLPIYAADLQGASSLCTVPDAPKLTDAQQTEVPMTVGNDGGFCGLRVAKPGPEPFDAGLLTARPSNGRVRVQSVGDYTRIDYIADSGFVGADSFAVRLLPGSTSVKVNVTVQGVAAPAAAATPAAVTPRVSAPPATSNTSTRSTATPARPAATTPARRSTTTTR</sequence>
<dbReference type="Proteomes" id="UP000188879">
    <property type="component" value="Unassembled WGS sequence"/>
</dbReference>
<evidence type="ECO:0000256" key="2">
    <source>
        <dbReference type="SAM" id="SignalP"/>
    </source>
</evidence>
<keyword evidence="4" id="KW-1185">Reference proteome</keyword>
<evidence type="ECO:0000256" key="1">
    <source>
        <dbReference type="SAM" id="MobiDB-lite"/>
    </source>
</evidence>
<feature type="chain" id="PRO_5012346804" evidence="2">
    <location>
        <begin position="21"/>
        <end position="198"/>
    </location>
</feature>
<dbReference type="OrthoDB" id="7275033at2"/>
<reference evidence="3 4" key="1">
    <citation type="submission" date="2016-10" db="EMBL/GenBank/DDBJ databases">
        <title>Draft Genome sequence of Roseomonas sp. strain M3.</title>
        <authorList>
            <person name="Subhash Y."/>
            <person name="Lee S."/>
        </authorList>
    </citation>
    <scope>NUCLEOTIDE SEQUENCE [LARGE SCALE GENOMIC DNA]</scope>
    <source>
        <strain evidence="3 4">M3</strain>
    </source>
</reference>